<proteinExistence type="predicted"/>
<keyword evidence="3" id="KW-1185">Reference proteome</keyword>
<evidence type="ECO:0000313" key="2">
    <source>
        <dbReference type="EMBL" id="CAF1171758.1"/>
    </source>
</evidence>
<dbReference type="EMBL" id="CAJNOR010001610">
    <property type="protein sequence ID" value="CAF1171758.1"/>
    <property type="molecule type" value="Genomic_DNA"/>
</dbReference>
<feature type="compositionally biased region" description="Low complexity" evidence="1">
    <location>
        <begin position="696"/>
        <end position="705"/>
    </location>
</feature>
<name>A0A814U962_ADIRI</name>
<gene>
    <name evidence="2" type="ORF">XAT740_LOCUS22073</name>
</gene>
<dbReference type="AlphaFoldDB" id="A0A814U962"/>
<comment type="caution">
    <text evidence="2">The sequence shown here is derived from an EMBL/GenBank/DDBJ whole genome shotgun (WGS) entry which is preliminary data.</text>
</comment>
<organism evidence="2 3">
    <name type="scientific">Adineta ricciae</name>
    <name type="common">Rotifer</name>
    <dbReference type="NCBI Taxonomy" id="249248"/>
    <lineage>
        <taxon>Eukaryota</taxon>
        <taxon>Metazoa</taxon>
        <taxon>Spiralia</taxon>
        <taxon>Gnathifera</taxon>
        <taxon>Rotifera</taxon>
        <taxon>Eurotatoria</taxon>
        <taxon>Bdelloidea</taxon>
        <taxon>Adinetida</taxon>
        <taxon>Adinetidae</taxon>
        <taxon>Adineta</taxon>
    </lineage>
</organism>
<evidence type="ECO:0000313" key="3">
    <source>
        <dbReference type="Proteomes" id="UP000663828"/>
    </source>
</evidence>
<reference evidence="2" key="1">
    <citation type="submission" date="2021-02" db="EMBL/GenBank/DDBJ databases">
        <authorList>
            <person name="Nowell W R."/>
        </authorList>
    </citation>
    <scope>NUCLEOTIDE SEQUENCE</scope>
</reference>
<sequence length="731" mass="82279">MLSPTDRFRENLRSSTQIKLQPERLLGYGKSDILSRVERAVKQCVNFHTVKFMTASSRHTNSLSNEHEDTSKKVPRVIFNDGTGAGILSQLDSCTRALCLHEADTTMNSWNVMQSGPLDRVTTRIDAFRSTLMTLYEDPGSFTRLLKNELINTEDRVEYSFRLCFEGASTGELIISQLGRIASHQMADALFERIILFPLEGDPIANENCLPEIDSSRYPSLEQFGMICGFLSDVKLRLNDNADVELARLTFDMKKASNSESTNDHLASRLAKTSQVIYRFAGFFCLLESAMEIAEKYVVEFGSFENGRCESHMFDRIQSIVEEMYGYVFVKETVQHLVVNESIANRARDIVLANLEQYKLLLHVDKDDGRHWNVLPGGQSRFFSPVSLNSERTSSSRRDGIFSNGEKPNRRTVNLLQKSNPLKVNILLHDSIIFVKSELYIDWKLKCASSIVDKTLLPELVYEGLLISINNGIIGKFNKPTVYIKTVPGGNICAEDLERMLSLYDDERLTVSNYLDKCKNVKIAGCGQVSNEVFDVLNRPEYKSIGLDLSSLINLKPHNKVQMKSSTGSDLVIIEEAANEKQSHEKTNSQIESIPLVNERASRAGSDVNEEDTLILNHNAAAASAEMSVDPVMTRNTSDGILFGPYIGHDDSLPESFIVQPRTTIDFVGDAIQVKTTKQKRKSEDRRSCRKKSKSSDGSTDSFSSMEENQVVYHDMIGAQLRPRRANINYR</sequence>
<dbReference type="Proteomes" id="UP000663828">
    <property type="component" value="Unassembled WGS sequence"/>
</dbReference>
<feature type="region of interest" description="Disordered" evidence="1">
    <location>
        <begin position="675"/>
        <end position="707"/>
    </location>
</feature>
<accession>A0A814U962</accession>
<evidence type="ECO:0000256" key="1">
    <source>
        <dbReference type="SAM" id="MobiDB-lite"/>
    </source>
</evidence>
<protein>
    <submittedName>
        <fullName evidence="2">Uncharacterized protein</fullName>
    </submittedName>
</protein>